<dbReference type="EMBL" id="JAVIKH010000002">
    <property type="protein sequence ID" value="MDX8335257.1"/>
    <property type="molecule type" value="Genomic_DNA"/>
</dbReference>
<feature type="transmembrane region" description="Helical" evidence="7">
    <location>
        <begin position="240"/>
        <end position="264"/>
    </location>
</feature>
<dbReference type="RefSeq" id="WP_320312669.1">
    <property type="nucleotide sequence ID" value="NZ_JAVIKH010000002.1"/>
</dbReference>
<dbReference type="PROSITE" id="PS50893">
    <property type="entry name" value="ABC_TRANSPORTER_2"/>
    <property type="match status" value="1"/>
</dbReference>
<feature type="transmembrane region" description="Helical" evidence="7">
    <location>
        <begin position="15"/>
        <end position="33"/>
    </location>
</feature>
<dbReference type="SUPFAM" id="SSF90123">
    <property type="entry name" value="ABC transporter transmembrane region"/>
    <property type="match status" value="1"/>
</dbReference>
<dbReference type="PANTHER" id="PTHR43394">
    <property type="entry name" value="ATP-DEPENDENT PERMEASE MDL1, MITOCHONDRIAL"/>
    <property type="match status" value="1"/>
</dbReference>
<evidence type="ECO:0000256" key="4">
    <source>
        <dbReference type="ARBA" id="ARBA00022840"/>
    </source>
</evidence>
<dbReference type="Gene3D" id="1.20.1560.10">
    <property type="entry name" value="ABC transporter type 1, transmembrane domain"/>
    <property type="match status" value="1"/>
</dbReference>
<dbReference type="Pfam" id="PF00664">
    <property type="entry name" value="ABC_membrane"/>
    <property type="match status" value="1"/>
</dbReference>
<dbReference type="InterPro" id="IPR017871">
    <property type="entry name" value="ABC_transporter-like_CS"/>
</dbReference>
<reference evidence="11" key="1">
    <citation type="submission" date="2023-07" db="EMBL/GenBank/DDBJ databases">
        <authorList>
            <person name="Colorado M.A."/>
            <person name="Villamil L.M."/>
            <person name="Melo J.F."/>
            <person name="Rodriguez J.A."/>
            <person name="Ruiz R.Y."/>
        </authorList>
    </citation>
    <scope>NUCLEOTIDE SEQUENCE [LARGE SCALE GENOMIC DNA]</scope>
    <source>
        <strain evidence="11">C33</strain>
    </source>
</reference>
<dbReference type="InterPro" id="IPR036640">
    <property type="entry name" value="ABC1_TM_sf"/>
</dbReference>
<dbReference type="GO" id="GO:0005524">
    <property type="term" value="F:ATP binding"/>
    <property type="evidence" value="ECO:0007669"/>
    <property type="project" value="UniProtKB-KW"/>
</dbReference>
<keyword evidence="2 7" id="KW-0812">Transmembrane</keyword>
<dbReference type="InterPro" id="IPR027417">
    <property type="entry name" value="P-loop_NTPase"/>
</dbReference>
<organism evidence="10 11">
    <name type="scientific">Candidatus Cetobacterium colombiensis</name>
    <dbReference type="NCBI Taxonomy" id="3073100"/>
    <lineage>
        <taxon>Bacteria</taxon>
        <taxon>Fusobacteriati</taxon>
        <taxon>Fusobacteriota</taxon>
        <taxon>Fusobacteriia</taxon>
        <taxon>Fusobacteriales</taxon>
        <taxon>Fusobacteriaceae</taxon>
        <taxon>Cetobacterium</taxon>
    </lineage>
</organism>
<evidence type="ECO:0000259" key="9">
    <source>
        <dbReference type="PROSITE" id="PS50929"/>
    </source>
</evidence>
<keyword evidence="6 7" id="KW-0472">Membrane</keyword>
<evidence type="ECO:0000259" key="8">
    <source>
        <dbReference type="PROSITE" id="PS50893"/>
    </source>
</evidence>
<accession>A0ABU4W891</accession>
<proteinExistence type="predicted"/>
<keyword evidence="11" id="KW-1185">Reference proteome</keyword>
<feature type="domain" description="ABC transmembrane type-1" evidence="9">
    <location>
        <begin position="17"/>
        <end position="299"/>
    </location>
</feature>
<dbReference type="PROSITE" id="PS00211">
    <property type="entry name" value="ABC_TRANSPORTER_1"/>
    <property type="match status" value="1"/>
</dbReference>
<dbReference type="Proteomes" id="UP001279681">
    <property type="component" value="Unassembled WGS sequence"/>
</dbReference>
<evidence type="ECO:0000256" key="7">
    <source>
        <dbReference type="SAM" id="Phobius"/>
    </source>
</evidence>
<evidence type="ECO:0000256" key="6">
    <source>
        <dbReference type="ARBA" id="ARBA00023136"/>
    </source>
</evidence>
<feature type="transmembrane region" description="Helical" evidence="7">
    <location>
        <begin position="53"/>
        <end position="74"/>
    </location>
</feature>
<dbReference type="Gene3D" id="3.40.50.300">
    <property type="entry name" value="P-loop containing nucleotide triphosphate hydrolases"/>
    <property type="match status" value="1"/>
</dbReference>
<dbReference type="SMART" id="SM00382">
    <property type="entry name" value="AAA"/>
    <property type="match status" value="1"/>
</dbReference>
<keyword evidence="5 7" id="KW-1133">Transmembrane helix</keyword>
<dbReference type="SUPFAM" id="SSF52540">
    <property type="entry name" value="P-loop containing nucleoside triphosphate hydrolases"/>
    <property type="match status" value="1"/>
</dbReference>
<feature type="transmembrane region" description="Helical" evidence="7">
    <location>
        <begin position="135"/>
        <end position="168"/>
    </location>
</feature>
<evidence type="ECO:0000256" key="3">
    <source>
        <dbReference type="ARBA" id="ARBA00022741"/>
    </source>
</evidence>
<dbReference type="InterPro" id="IPR011527">
    <property type="entry name" value="ABC1_TM_dom"/>
</dbReference>
<keyword evidence="3" id="KW-0547">Nucleotide-binding</keyword>
<dbReference type="CDD" id="cd18549">
    <property type="entry name" value="ABC_6TM_YwjA_like"/>
    <property type="match status" value="1"/>
</dbReference>
<feature type="domain" description="ABC transporter" evidence="8">
    <location>
        <begin position="332"/>
        <end position="565"/>
    </location>
</feature>
<gene>
    <name evidence="10" type="ORF">RFV38_01910</name>
</gene>
<evidence type="ECO:0000256" key="2">
    <source>
        <dbReference type="ARBA" id="ARBA00022692"/>
    </source>
</evidence>
<dbReference type="InterPro" id="IPR003439">
    <property type="entry name" value="ABC_transporter-like_ATP-bd"/>
</dbReference>
<keyword evidence="4 10" id="KW-0067">ATP-binding</keyword>
<dbReference type="InterPro" id="IPR039421">
    <property type="entry name" value="Type_1_exporter"/>
</dbReference>
<evidence type="ECO:0000313" key="11">
    <source>
        <dbReference type="Proteomes" id="UP001279681"/>
    </source>
</evidence>
<sequence length="568" mass="64603">MVKKFISYYKPYKKLFFLDLLAAITVSACDLIYPMLSRVAVNNFIPNKNYKSIITLGIFLFGIYIIKLFCNYFMNYWGHVVGVRMQSDMRKDIYVKLQNFPIKYFDNTQTGSIMSRIVNDLQEVSELAHHGPEDLFISIIMILGSFFLLLNINIPLTLIIFSVIPFTIWFTINRRQKMSDAFLETREKIGTINSTLQNSISGIRVSKAFVNKDEELEKFKVSNSQFKKARESAYKVMAEYISGMTFFTDMLDYLVLVFGAIFTYQGKINFGDFLAYLLYIRIFSQPIKRLVGFVEQYQNGMSGFKRFKDMLDQDIEKDSPNAINLTNVKGNITLENVYFSHDKKIILKNFTLNIKAGETLALVGPSGGGKTTICNLIPRFYDIDSGDIKIDSQSIYNFKIDSLRQNIGIVQQDPFLFTGTIKDNLTIGKPDASDEEIIEAATKANIHDFIETLPKGYNTEVGERGVKLSGGQKQRIAIGRIFLKNPPILILDEATSALDNITEQLIQESLDELSKNRTTIVVAHRLSTVKNADTIVVITDDGIVEKGTHEELINNKGFYYNLHLGILQ</sequence>
<comment type="caution">
    <text evidence="10">The sequence shown here is derived from an EMBL/GenBank/DDBJ whole genome shotgun (WGS) entry which is preliminary data.</text>
</comment>
<dbReference type="PANTHER" id="PTHR43394:SF1">
    <property type="entry name" value="ATP-BINDING CASSETTE SUB-FAMILY B MEMBER 10, MITOCHONDRIAL"/>
    <property type="match status" value="1"/>
</dbReference>
<dbReference type="PROSITE" id="PS50929">
    <property type="entry name" value="ABC_TM1F"/>
    <property type="match status" value="1"/>
</dbReference>
<dbReference type="Pfam" id="PF00005">
    <property type="entry name" value="ABC_tran"/>
    <property type="match status" value="1"/>
</dbReference>
<comment type="subcellular location">
    <subcellularLocation>
        <location evidence="1">Cell membrane</location>
        <topology evidence="1">Multi-pass membrane protein</topology>
    </subcellularLocation>
</comment>
<evidence type="ECO:0000313" key="10">
    <source>
        <dbReference type="EMBL" id="MDX8335257.1"/>
    </source>
</evidence>
<name>A0ABU4W891_9FUSO</name>
<evidence type="ECO:0000256" key="5">
    <source>
        <dbReference type="ARBA" id="ARBA00022989"/>
    </source>
</evidence>
<evidence type="ECO:0000256" key="1">
    <source>
        <dbReference type="ARBA" id="ARBA00004651"/>
    </source>
</evidence>
<protein>
    <submittedName>
        <fullName evidence="10">ABC transporter ATP-binding protein</fullName>
    </submittedName>
</protein>
<dbReference type="InterPro" id="IPR003593">
    <property type="entry name" value="AAA+_ATPase"/>
</dbReference>